<comment type="similarity">
    <text evidence="1">Belongs to the ATP-dependent DNA ligase family.</text>
</comment>
<feature type="region of interest" description="Disordered" evidence="3">
    <location>
        <begin position="303"/>
        <end position="367"/>
    </location>
</feature>
<reference evidence="5 6" key="1">
    <citation type="submission" date="2024-09" db="EMBL/GenBank/DDBJ databases">
        <authorList>
            <person name="Sun Q."/>
            <person name="Mori K."/>
        </authorList>
    </citation>
    <scope>NUCLEOTIDE SEQUENCE [LARGE SCALE GENOMIC DNA]</scope>
    <source>
        <strain evidence="5 6">JCM 4414</strain>
    </source>
</reference>
<dbReference type="Proteomes" id="UP001589716">
    <property type="component" value="Unassembled WGS sequence"/>
</dbReference>
<comment type="caution">
    <text evidence="5">The sequence shown here is derived from an EMBL/GenBank/DDBJ whole genome shotgun (WGS) entry which is preliminary data.</text>
</comment>
<dbReference type="CDD" id="cd07905">
    <property type="entry name" value="Adenylation_DNA_ligase_LigC"/>
    <property type="match status" value="1"/>
</dbReference>
<dbReference type="RefSeq" id="WP_345485642.1">
    <property type="nucleotide sequence ID" value="NZ_BAAAWU010000001.1"/>
</dbReference>
<evidence type="ECO:0000256" key="1">
    <source>
        <dbReference type="ARBA" id="ARBA00007572"/>
    </source>
</evidence>
<protein>
    <submittedName>
        <fullName evidence="5">DNA ligase</fullName>
    </submittedName>
</protein>
<evidence type="ECO:0000313" key="6">
    <source>
        <dbReference type="Proteomes" id="UP001589716"/>
    </source>
</evidence>
<dbReference type="Pfam" id="PF01068">
    <property type="entry name" value="DNA_ligase_A_M"/>
    <property type="match status" value="1"/>
</dbReference>
<keyword evidence="2 5" id="KW-0436">Ligase</keyword>
<name>A0ABV5QQL6_9ACTN</name>
<keyword evidence="6" id="KW-1185">Reference proteome</keyword>
<feature type="compositionally biased region" description="Acidic residues" evidence="3">
    <location>
        <begin position="335"/>
        <end position="351"/>
    </location>
</feature>
<evidence type="ECO:0000259" key="4">
    <source>
        <dbReference type="PROSITE" id="PS50160"/>
    </source>
</evidence>
<dbReference type="InterPro" id="IPR012310">
    <property type="entry name" value="DNA_ligase_ATP-dep_cent"/>
</dbReference>
<evidence type="ECO:0000313" key="5">
    <source>
        <dbReference type="EMBL" id="MFB9555805.1"/>
    </source>
</evidence>
<dbReference type="Gene3D" id="3.30.1490.70">
    <property type="match status" value="1"/>
</dbReference>
<proteinExistence type="inferred from homology"/>
<dbReference type="InterPro" id="IPR050191">
    <property type="entry name" value="ATP-dep_DNA_ligase"/>
</dbReference>
<organism evidence="5 6">
    <name type="scientific">Streptomyces roseoviridis</name>
    <dbReference type="NCBI Taxonomy" id="67361"/>
    <lineage>
        <taxon>Bacteria</taxon>
        <taxon>Bacillati</taxon>
        <taxon>Actinomycetota</taxon>
        <taxon>Actinomycetes</taxon>
        <taxon>Kitasatosporales</taxon>
        <taxon>Streptomycetaceae</taxon>
        <taxon>Streptomyces</taxon>
    </lineage>
</organism>
<dbReference type="PANTHER" id="PTHR45674:SF4">
    <property type="entry name" value="DNA LIGASE 1"/>
    <property type="match status" value="1"/>
</dbReference>
<dbReference type="SUPFAM" id="SSF56091">
    <property type="entry name" value="DNA ligase/mRNA capping enzyme, catalytic domain"/>
    <property type="match status" value="1"/>
</dbReference>
<dbReference type="PROSITE" id="PS50160">
    <property type="entry name" value="DNA_LIGASE_A3"/>
    <property type="match status" value="1"/>
</dbReference>
<sequence length="367" mass="39348">MSPARGPGAGAGVVLRPPVDVMRPKAADELPRQGSVPGGLQYSLKLDGFRALAFVLDDGQVFLQSRNRRDLAREFPGIAAYLGERLPAGIVLDGELCAYREGRVSFTDLLRTHRERERAGVPVSYIAFDLLALPGHDLRGRPLRERWELLGAALKDTGPPLQRVLATDDEETARDWFVALREAGVEGVVAKAWNSTYRPGHTWSWRKIRHSDTEDAVLEGVFGPPDRPHAVLARLSDGRRLRTTPRLTGAQAREVAGLTAGLLGEPVNDPEHGPVRPLDRQLTMELRLIAGRQDTARFVRVRETDPPPEEAAGGTTSGAAPGTAQDAAPGTAQDADADTDADAGADADADVDAATGAHTSSPPDPAF</sequence>
<dbReference type="InterPro" id="IPR044119">
    <property type="entry name" value="Adenylation_LigC-like"/>
</dbReference>
<dbReference type="GO" id="GO:0016874">
    <property type="term" value="F:ligase activity"/>
    <property type="evidence" value="ECO:0007669"/>
    <property type="project" value="UniProtKB-KW"/>
</dbReference>
<evidence type="ECO:0000256" key="2">
    <source>
        <dbReference type="ARBA" id="ARBA00022598"/>
    </source>
</evidence>
<feature type="domain" description="ATP-dependent DNA ligase family profile" evidence="4">
    <location>
        <begin position="116"/>
        <end position="219"/>
    </location>
</feature>
<dbReference type="Gene3D" id="3.30.470.30">
    <property type="entry name" value="DNA ligase/mRNA capping enzyme"/>
    <property type="match status" value="1"/>
</dbReference>
<feature type="compositionally biased region" description="Low complexity" evidence="3">
    <location>
        <begin position="311"/>
        <end position="334"/>
    </location>
</feature>
<accession>A0ABV5QQL6</accession>
<dbReference type="EMBL" id="JBHMCT010000009">
    <property type="protein sequence ID" value="MFB9555805.1"/>
    <property type="molecule type" value="Genomic_DNA"/>
</dbReference>
<gene>
    <name evidence="5" type="ORF">ACFFTP_16620</name>
</gene>
<dbReference type="PANTHER" id="PTHR45674">
    <property type="entry name" value="DNA LIGASE 1/3 FAMILY MEMBER"/>
    <property type="match status" value="1"/>
</dbReference>
<evidence type="ECO:0000256" key="3">
    <source>
        <dbReference type="SAM" id="MobiDB-lite"/>
    </source>
</evidence>